<sequence length="497" mass="53308">MSKLTRTFALISLVILTLAATDSSAQTLCLSFVSFSAKKSTDCSITLAWTYNQCDTGRFYIDYSLNGSFYEPIAVINSAGDIGSQLSYTYVDNYAYPNDPSAPRVYYRVRFEGDTSGSRYSPVGTVLMGTTASCERNNTNRRAVIRDGIVIPNGHTSLKGDYANIIPGDFNGDGKTDFIRQEKGAWDDNDVDTAQVYFSNGDGFFTVVTPNDDSKLKGDYTNIIPGDFNGDGKTDFIRQEKGAWDDDDVGTAQVYFSNGDGFFTVVTPNNASLLKGDYNNIIPGDFNGDGRTDFIRQEKSTWDDNDVDTAQVFLSNGNGFFTVVTPNDDSKLKGDYTNIIPGDFNGDGKTDFIRQEKGAWDDDDVGTARSTSPTATASSLSSLRTTPRSSKGITTTSSPVTSMVTAGPTSSARRRARGMITMSTPPRYSSLTATASSLSSPRAMTRSSRGTTPTSSPVTSTATGTPTSSARKRGPGMMTMSAPLGSTCPRATAPSAS</sequence>
<protein>
    <recommendedName>
        <fullName evidence="6">FG-GAP repeat protein</fullName>
    </recommendedName>
</protein>
<reference evidence="4 5" key="1">
    <citation type="submission" date="2019-08" db="EMBL/GenBank/DDBJ databases">
        <title>Archangium and Cystobacter genomes.</title>
        <authorList>
            <person name="Chen I.-C.K."/>
            <person name="Wielgoss S."/>
        </authorList>
    </citation>
    <scope>NUCLEOTIDE SEQUENCE [LARGE SCALE GENOMIC DNA]</scope>
    <source>
        <strain evidence="4 5">Cbm 6</strain>
    </source>
</reference>
<dbReference type="SUPFAM" id="SSF69318">
    <property type="entry name" value="Integrin alpha N-terminal domain"/>
    <property type="match status" value="1"/>
</dbReference>
<dbReference type="Pfam" id="PF13517">
    <property type="entry name" value="FG-GAP_3"/>
    <property type="match status" value="1"/>
</dbReference>
<keyword evidence="5" id="KW-1185">Reference proteome</keyword>
<evidence type="ECO:0008006" key="6">
    <source>
        <dbReference type="Google" id="ProtNLM"/>
    </source>
</evidence>
<evidence type="ECO:0000313" key="4">
    <source>
        <dbReference type="EMBL" id="WNG43866.1"/>
    </source>
</evidence>
<evidence type="ECO:0000256" key="2">
    <source>
        <dbReference type="SAM" id="MobiDB-lite"/>
    </source>
</evidence>
<dbReference type="EMBL" id="CP043494">
    <property type="protein sequence ID" value="WNG43866.1"/>
    <property type="molecule type" value="Genomic_DNA"/>
</dbReference>
<dbReference type="Proteomes" id="UP001611383">
    <property type="component" value="Chromosome"/>
</dbReference>
<organism evidence="4 5">
    <name type="scientific">Archangium minus</name>
    <dbReference type="NCBI Taxonomy" id="83450"/>
    <lineage>
        <taxon>Bacteria</taxon>
        <taxon>Pseudomonadati</taxon>
        <taxon>Myxococcota</taxon>
        <taxon>Myxococcia</taxon>
        <taxon>Myxococcales</taxon>
        <taxon>Cystobacterineae</taxon>
        <taxon>Archangiaceae</taxon>
        <taxon>Archangium</taxon>
    </lineage>
</organism>
<feature type="region of interest" description="Disordered" evidence="2">
    <location>
        <begin position="358"/>
        <end position="497"/>
    </location>
</feature>
<dbReference type="RefSeq" id="WP_395815662.1">
    <property type="nucleotide sequence ID" value="NZ_CP043494.1"/>
</dbReference>
<dbReference type="InterPro" id="IPR028994">
    <property type="entry name" value="Integrin_alpha_N"/>
</dbReference>
<feature type="compositionally biased region" description="Low complexity" evidence="2">
    <location>
        <begin position="367"/>
        <end position="405"/>
    </location>
</feature>
<evidence type="ECO:0000313" key="5">
    <source>
        <dbReference type="Proteomes" id="UP001611383"/>
    </source>
</evidence>
<feature type="compositionally biased region" description="Low complexity" evidence="2">
    <location>
        <begin position="429"/>
        <end position="469"/>
    </location>
</feature>
<evidence type="ECO:0000256" key="3">
    <source>
        <dbReference type="SAM" id="SignalP"/>
    </source>
</evidence>
<dbReference type="InterPro" id="IPR013517">
    <property type="entry name" value="FG-GAP"/>
</dbReference>
<accession>A0ABY9WS83</accession>
<gene>
    <name evidence="4" type="ORF">F0U60_06975</name>
</gene>
<keyword evidence="1 3" id="KW-0732">Signal</keyword>
<feature type="chain" id="PRO_5046488097" description="FG-GAP repeat protein" evidence="3">
    <location>
        <begin position="26"/>
        <end position="497"/>
    </location>
</feature>
<evidence type="ECO:0000256" key="1">
    <source>
        <dbReference type="ARBA" id="ARBA00022729"/>
    </source>
</evidence>
<name>A0ABY9WS83_9BACT</name>
<feature type="signal peptide" evidence="3">
    <location>
        <begin position="1"/>
        <end position="25"/>
    </location>
</feature>
<proteinExistence type="predicted"/>
<dbReference type="Gene3D" id="2.40.128.340">
    <property type="match status" value="2"/>
</dbReference>